<name>A0ABY6HY28_9ARCH</name>
<evidence type="ECO:0000313" key="1">
    <source>
        <dbReference type="EMBL" id="UYP48420.1"/>
    </source>
</evidence>
<protein>
    <recommendedName>
        <fullName evidence="3">Lrp/AsnC family transcriptional regulator</fullName>
    </recommendedName>
</protein>
<sequence>MEIDAKQKKVIEELFINSRVSSITLSRILQISRQSAASLRQSLWVGRKIYSPTILVNPNNFRSHNFFIFISISSFKESKLREILLEIPELTMLNVLLGEKTILTQFCVRNQKRFIEILHIFDGLIDDGMLSSYEITDSLGIFKVGGFILDDDSQINHLTERRWKLLQLLRKNYNLRKWPLTEISEQIFKIEEVKFLEKINLLREIYRFEEEGIIQNFTIILNNPIANFNTKYLVRMKPKQNTQYSSLINQLKMNPNFIEIYRTGNNLGLLGIYCCKDKLSVPEIVHSLYEEYEIQETTIDLIVEELIRSITPPTLEISKRLSFFKK</sequence>
<proteinExistence type="predicted"/>
<dbReference type="Proteomes" id="UP001208689">
    <property type="component" value="Chromosome"/>
</dbReference>
<evidence type="ECO:0000313" key="2">
    <source>
        <dbReference type="Proteomes" id="UP001208689"/>
    </source>
</evidence>
<dbReference type="PANTHER" id="PTHR30154">
    <property type="entry name" value="LEUCINE-RESPONSIVE REGULATORY PROTEIN"/>
    <property type="match status" value="1"/>
</dbReference>
<keyword evidence="2" id="KW-1185">Reference proteome</keyword>
<reference evidence="1" key="1">
    <citation type="submission" date="2022-09" db="EMBL/GenBank/DDBJ databases">
        <title>Actin cytoskeleton and complex cell architecture in an #Asgard archaeon.</title>
        <authorList>
            <person name="Ponce Toledo R.I."/>
            <person name="Schleper C."/>
            <person name="Rodrigues Oliveira T."/>
            <person name="Wollweber F."/>
            <person name="Xu J."/>
            <person name="Rittmann S."/>
            <person name="Klingl A."/>
            <person name="Pilhofer M."/>
        </authorList>
    </citation>
    <scope>NUCLEOTIDE SEQUENCE</scope>
    <source>
        <strain evidence="1">B-35</strain>
    </source>
</reference>
<dbReference type="EMBL" id="CP104013">
    <property type="protein sequence ID" value="UYP48420.1"/>
    <property type="molecule type" value="Genomic_DNA"/>
</dbReference>
<organism evidence="1 2">
    <name type="scientific">Candidatus Lokiarchaeum ossiferum</name>
    <dbReference type="NCBI Taxonomy" id="2951803"/>
    <lineage>
        <taxon>Archaea</taxon>
        <taxon>Promethearchaeati</taxon>
        <taxon>Promethearchaeota</taxon>
        <taxon>Promethearchaeia</taxon>
        <taxon>Promethearchaeales</taxon>
        <taxon>Promethearchaeaceae</taxon>
        <taxon>Candidatus Lokiarchaeum</taxon>
    </lineage>
</organism>
<dbReference type="PANTHER" id="PTHR30154:SF34">
    <property type="entry name" value="TRANSCRIPTIONAL REGULATOR AZLB"/>
    <property type="match status" value="1"/>
</dbReference>
<accession>A0ABY6HY28</accession>
<evidence type="ECO:0008006" key="3">
    <source>
        <dbReference type="Google" id="ProtNLM"/>
    </source>
</evidence>
<gene>
    <name evidence="1" type="ORF">NEF87_004705</name>
</gene>